<sequence>MQTYDYIVVGAGSAGCVLANRLSEDPSRSVLLLEAGGKDDGIWIGIPAGFSRLISNPRYNWLFETEPEENVKGRRIPIPRGKTLGGSSAINGMLYVRGQPLDYDTWSQFGNRGWSYESVLPYFRKSENFERGGGESRGRGGPLNVADMRERHPLLDAFVEAGVAEGYPRNDDYNDGDQEGFGYYQVTQKNGRRWSTAHAFLEPARRRPNLHVATNAHATGVLLEGRRCVGVAWIENGQRREARAGREVVLAAGAVQSPQLLELSGIGRPELLQSHGIEVRHALPGVGENFRDHYAPRMNWRLKKDSSLPLTLNQQARGIHLAREVANWYLRRRGVLTYTAGIVFGFVRTRPELETPDIQYHFAHASYDSVATRELDREPGMTVTVCQLRPESTGSIHVKSADPLAPPAIRPNFLAAEEDRRVLVEGMKIARRIAANPRLDAWRSHEMNPGDGVRTDEQWLDWARAKGQTVYHPAGTCRMGQDPMAVVDERLRVRGIEGLRVVDASIMPTLVSGNTNAPVIMIAEKGADMIREDARAAASAAAPAPQAVAA</sequence>
<evidence type="ECO:0000256" key="5">
    <source>
        <dbReference type="RuleBase" id="RU003968"/>
    </source>
</evidence>
<accession>A0A9X1Y874</accession>
<dbReference type="GO" id="GO:0050660">
    <property type="term" value="F:flavin adenine dinucleotide binding"/>
    <property type="evidence" value="ECO:0007669"/>
    <property type="project" value="InterPro"/>
</dbReference>
<dbReference type="InterPro" id="IPR036188">
    <property type="entry name" value="FAD/NAD-bd_sf"/>
</dbReference>
<feature type="domain" description="Glucose-methanol-choline oxidoreductase N-terminal" evidence="6">
    <location>
        <begin position="81"/>
        <end position="104"/>
    </location>
</feature>
<comment type="similarity">
    <text evidence="2 5">Belongs to the GMC oxidoreductase family.</text>
</comment>
<comment type="cofactor">
    <cofactor evidence="1">
        <name>FAD</name>
        <dbReference type="ChEBI" id="CHEBI:57692"/>
    </cofactor>
</comment>
<keyword evidence="3 5" id="KW-0285">Flavoprotein</keyword>
<keyword evidence="9" id="KW-1185">Reference proteome</keyword>
<dbReference type="InterPro" id="IPR012132">
    <property type="entry name" value="GMC_OxRdtase"/>
</dbReference>
<dbReference type="PIRSF" id="PIRSF000137">
    <property type="entry name" value="Alcohol_oxidase"/>
    <property type="match status" value="1"/>
</dbReference>
<comment type="caution">
    <text evidence="8">The sequence shown here is derived from an EMBL/GenBank/DDBJ whole genome shotgun (WGS) entry which is preliminary data.</text>
</comment>
<dbReference type="InterPro" id="IPR000172">
    <property type="entry name" value="GMC_OxRdtase_N"/>
</dbReference>
<dbReference type="NCBIfam" id="NF002550">
    <property type="entry name" value="PRK02106.1"/>
    <property type="match status" value="1"/>
</dbReference>
<evidence type="ECO:0000256" key="4">
    <source>
        <dbReference type="ARBA" id="ARBA00022827"/>
    </source>
</evidence>
<dbReference type="InterPro" id="IPR007867">
    <property type="entry name" value="GMC_OxRtase_C"/>
</dbReference>
<evidence type="ECO:0000313" key="8">
    <source>
        <dbReference type="EMBL" id="MCK8784882.1"/>
    </source>
</evidence>
<dbReference type="PANTHER" id="PTHR11552">
    <property type="entry name" value="GLUCOSE-METHANOL-CHOLINE GMC OXIDOREDUCTASE"/>
    <property type="match status" value="1"/>
</dbReference>
<protein>
    <submittedName>
        <fullName evidence="8">Choline dehydrogenase</fullName>
        <ecNumber evidence="8">1.1.99.1</ecNumber>
    </submittedName>
</protein>
<feature type="domain" description="Glucose-methanol-choline oxidoreductase N-terminal" evidence="7">
    <location>
        <begin position="253"/>
        <end position="267"/>
    </location>
</feature>
<dbReference type="Pfam" id="PF05199">
    <property type="entry name" value="GMC_oxred_C"/>
    <property type="match status" value="1"/>
</dbReference>
<evidence type="ECO:0000313" key="9">
    <source>
        <dbReference type="Proteomes" id="UP001139516"/>
    </source>
</evidence>
<dbReference type="PROSITE" id="PS00623">
    <property type="entry name" value="GMC_OXRED_1"/>
    <property type="match status" value="1"/>
</dbReference>
<proteinExistence type="inferred from homology"/>
<dbReference type="PANTHER" id="PTHR11552:SF147">
    <property type="entry name" value="CHOLINE DEHYDROGENASE, MITOCHONDRIAL"/>
    <property type="match status" value="1"/>
</dbReference>
<keyword evidence="8" id="KW-0560">Oxidoreductase</keyword>
<dbReference type="SUPFAM" id="SSF51905">
    <property type="entry name" value="FAD/NAD(P)-binding domain"/>
    <property type="match status" value="1"/>
</dbReference>
<dbReference type="EMBL" id="JALPRX010000040">
    <property type="protein sequence ID" value="MCK8784882.1"/>
    <property type="molecule type" value="Genomic_DNA"/>
</dbReference>
<dbReference type="PROSITE" id="PS00624">
    <property type="entry name" value="GMC_OXRED_2"/>
    <property type="match status" value="1"/>
</dbReference>
<keyword evidence="4 5" id="KW-0274">FAD</keyword>
<evidence type="ECO:0000256" key="1">
    <source>
        <dbReference type="ARBA" id="ARBA00001974"/>
    </source>
</evidence>
<evidence type="ECO:0000256" key="2">
    <source>
        <dbReference type="ARBA" id="ARBA00010790"/>
    </source>
</evidence>
<gene>
    <name evidence="8" type="ORF">M0638_10860</name>
</gene>
<reference evidence="8" key="1">
    <citation type="submission" date="2022-04" db="EMBL/GenBank/DDBJ databases">
        <title>Roseomonas acroporae sp. nov., isolated from coral Acropora digitifera.</title>
        <authorList>
            <person name="Sun H."/>
        </authorList>
    </citation>
    <scope>NUCLEOTIDE SEQUENCE</scope>
    <source>
        <strain evidence="8">NAR14</strain>
    </source>
</reference>
<evidence type="ECO:0000259" key="6">
    <source>
        <dbReference type="PROSITE" id="PS00623"/>
    </source>
</evidence>
<dbReference type="Gene3D" id="3.50.50.60">
    <property type="entry name" value="FAD/NAD(P)-binding domain"/>
    <property type="match status" value="1"/>
</dbReference>
<dbReference type="GO" id="GO:0008812">
    <property type="term" value="F:choline dehydrogenase activity"/>
    <property type="evidence" value="ECO:0007669"/>
    <property type="project" value="UniProtKB-EC"/>
</dbReference>
<dbReference type="Pfam" id="PF00732">
    <property type="entry name" value="GMC_oxred_N"/>
    <property type="match status" value="1"/>
</dbReference>
<organism evidence="8 9">
    <name type="scientific">Roseomonas acroporae</name>
    <dbReference type="NCBI Taxonomy" id="2937791"/>
    <lineage>
        <taxon>Bacteria</taxon>
        <taxon>Pseudomonadati</taxon>
        <taxon>Pseudomonadota</taxon>
        <taxon>Alphaproteobacteria</taxon>
        <taxon>Acetobacterales</taxon>
        <taxon>Roseomonadaceae</taxon>
        <taxon>Roseomonas</taxon>
    </lineage>
</organism>
<dbReference type="SUPFAM" id="SSF54373">
    <property type="entry name" value="FAD-linked reductases, C-terminal domain"/>
    <property type="match status" value="1"/>
</dbReference>
<dbReference type="AlphaFoldDB" id="A0A9X1Y874"/>
<dbReference type="EC" id="1.1.99.1" evidence="8"/>
<dbReference type="Gene3D" id="3.30.560.10">
    <property type="entry name" value="Glucose Oxidase, domain 3"/>
    <property type="match status" value="1"/>
</dbReference>
<dbReference type="Proteomes" id="UP001139516">
    <property type="component" value="Unassembled WGS sequence"/>
</dbReference>
<dbReference type="RefSeq" id="WP_248667007.1">
    <property type="nucleotide sequence ID" value="NZ_JALPRX010000040.1"/>
</dbReference>
<evidence type="ECO:0000259" key="7">
    <source>
        <dbReference type="PROSITE" id="PS00624"/>
    </source>
</evidence>
<name>A0A9X1Y874_9PROT</name>
<evidence type="ECO:0000256" key="3">
    <source>
        <dbReference type="ARBA" id="ARBA00022630"/>
    </source>
</evidence>